<sequence>HMAWHKQTGQLWLLLSWRLIWSCHFAYVCWSLVVKRYKPPSITWVHHEGAFCGRAKSSEQLLRLDYGVDKSWRFVLGFELGPPLKIKNWHQHVDLWN</sequence>
<feature type="non-terminal residue" evidence="2">
    <location>
        <position position="1"/>
    </location>
</feature>
<keyword evidence="3" id="KW-1185">Reference proteome</keyword>
<evidence type="ECO:0000256" key="1">
    <source>
        <dbReference type="SAM" id="Phobius"/>
    </source>
</evidence>
<keyword evidence="1" id="KW-0472">Membrane</keyword>
<dbReference type="Proteomes" id="UP000838756">
    <property type="component" value="Unassembled WGS sequence"/>
</dbReference>
<gene>
    <name evidence="2" type="primary">jg26707</name>
    <name evidence="2" type="ORF">PAEG_LOCUS4979</name>
</gene>
<dbReference type="AlphaFoldDB" id="A0A8S4QP25"/>
<evidence type="ECO:0000313" key="2">
    <source>
        <dbReference type="EMBL" id="CAH2217057.1"/>
    </source>
</evidence>
<feature type="transmembrane region" description="Helical" evidence="1">
    <location>
        <begin position="12"/>
        <end position="33"/>
    </location>
</feature>
<reference evidence="2" key="1">
    <citation type="submission" date="2022-03" db="EMBL/GenBank/DDBJ databases">
        <authorList>
            <person name="Lindestad O."/>
        </authorList>
    </citation>
    <scope>NUCLEOTIDE SEQUENCE</scope>
</reference>
<evidence type="ECO:0000313" key="3">
    <source>
        <dbReference type="Proteomes" id="UP000838756"/>
    </source>
</evidence>
<keyword evidence="1" id="KW-0812">Transmembrane</keyword>
<organism evidence="2 3">
    <name type="scientific">Pararge aegeria aegeria</name>
    <dbReference type="NCBI Taxonomy" id="348720"/>
    <lineage>
        <taxon>Eukaryota</taxon>
        <taxon>Metazoa</taxon>
        <taxon>Ecdysozoa</taxon>
        <taxon>Arthropoda</taxon>
        <taxon>Hexapoda</taxon>
        <taxon>Insecta</taxon>
        <taxon>Pterygota</taxon>
        <taxon>Neoptera</taxon>
        <taxon>Endopterygota</taxon>
        <taxon>Lepidoptera</taxon>
        <taxon>Glossata</taxon>
        <taxon>Ditrysia</taxon>
        <taxon>Papilionoidea</taxon>
        <taxon>Nymphalidae</taxon>
        <taxon>Satyrinae</taxon>
        <taxon>Satyrini</taxon>
        <taxon>Parargina</taxon>
        <taxon>Pararge</taxon>
    </lineage>
</organism>
<comment type="caution">
    <text evidence="2">The sequence shown here is derived from an EMBL/GenBank/DDBJ whole genome shotgun (WGS) entry which is preliminary data.</text>
</comment>
<name>A0A8S4QP25_9NEOP</name>
<keyword evidence="1" id="KW-1133">Transmembrane helix</keyword>
<dbReference type="EMBL" id="CAKXAJ010017687">
    <property type="protein sequence ID" value="CAH2217057.1"/>
    <property type="molecule type" value="Genomic_DNA"/>
</dbReference>
<accession>A0A8S4QP25</accession>
<protein>
    <submittedName>
        <fullName evidence="2">Jg26707 protein</fullName>
    </submittedName>
</protein>
<proteinExistence type="predicted"/>